<sequence>MGAADEKDEPGEDGDDLQGLAADEVERRLVDSVKSPNDASYVLDSSFFSVPESNFDSIEVSSDSDFDSDPVVIGAEVGTTSKAGPHPGSSLGTSAHIGATKPVGKREAQRAQEHCYDLAYCERLVCPALQSWPWIRV</sequence>
<dbReference type="EMBL" id="JARKIE010000367">
    <property type="protein sequence ID" value="KAJ7649237.1"/>
    <property type="molecule type" value="Genomic_DNA"/>
</dbReference>
<proteinExistence type="predicted"/>
<evidence type="ECO:0000313" key="2">
    <source>
        <dbReference type="EMBL" id="KAJ7649237.1"/>
    </source>
</evidence>
<gene>
    <name evidence="2" type="ORF">B0H17DRAFT_1186655</name>
</gene>
<reference evidence="2" key="1">
    <citation type="submission" date="2023-03" db="EMBL/GenBank/DDBJ databases">
        <title>Massive genome expansion in bonnet fungi (Mycena s.s.) driven by repeated elements and novel gene families across ecological guilds.</title>
        <authorList>
            <consortium name="Lawrence Berkeley National Laboratory"/>
            <person name="Harder C.B."/>
            <person name="Miyauchi S."/>
            <person name="Viragh M."/>
            <person name="Kuo A."/>
            <person name="Thoen E."/>
            <person name="Andreopoulos B."/>
            <person name="Lu D."/>
            <person name="Skrede I."/>
            <person name="Drula E."/>
            <person name="Henrissat B."/>
            <person name="Morin E."/>
            <person name="Kohler A."/>
            <person name="Barry K."/>
            <person name="LaButti K."/>
            <person name="Morin E."/>
            <person name="Salamov A."/>
            <person name="Lipzen A."/>
            <person name="Mereny Z."/>
            <person name="Hegedus B."/>
            <person name="Baldrian P."/>
            <person name="Stursova M."/>
            <person name="Weitz H."/>
            <person name="Taylor A."/>
            <person name="Grigoriev I.V."/>
            <person name="Nagy L.G."/>
            <person name="Martin F."/>
            <person name="Kauserud H."/>
        </authorList>
    </citation>
    <scope>NUCLEOTIDE SEQUENCE</scope>
    <source>
        <strain evidence="2">CBHHK067</strain>
    </source>
</reference>
<keyword evidence="3" id="KW-1185">Reference proteome</keyword>
<feature type="region of interest" description="Disordered" evidence="1">
    <location>
        <begin position="60"/>
        <end position="108"/>
    </location>
</feature>
<feature type="compositionally biased region" description="Acidic residues" evidence="1">
    <location>
        <begin position="1"/>
        <end position="16"/>
    </location>
</feature>
<dbReference type="Proteomes" id="UP001221757">
    <property type="component" value="Unassembled WGS sequence"/>
</dbReference>
<protein>
    <submittedName>
        <fullName evidence="2">Uncharacterized protein</fullName>
    </submittedName>
</protein>
<name>A0AAD7CI06_MYCRO</name>
<organism evidence="2 3">
    <name type="scientific">Mycena rosella</name>
    <name type="common">Pink bonnet</name>
    <name type="synonym">Agaricus rosellus</name>
    <dbReference type="NCBI Taxonomy" id="1033263"/>
    <lineage>
        <taxon>Eukaryota</taxon>
        <taxon>Fungi</taxon>
        <taxon>Dikarya</taxon>
        <taxon>Basidiomycota</taxon>
        <taxon>Agaricomycotina</taxon>
        <taxon>Agaricomycetes</taxon>
        <taxon>Agaricomycetidae</taxon>
        <taxon>Agaricales</taxon>
        <taxon>Marasmiineae</taxon>
        <taxon>Mycenaceae</taxon>
        <taxon>Mycena</taxon>
    </lineage>
</organism>
<comment type="caution">
    <text evidence="2">The sequence shown here is derived from an EMBL/GenBank/DDBJ whole genome shotgun (WGS) entry which is preliminary data.</text>
</comment>
<evidence type="ECO:0000256" key="1">
    <source>
        <dbReference type="SAM" id="MobiDB-lite"/>
    </source>
</evidence>
<evidence type="ECO:0000313" key="3">
    <source>
        <dbReference type="Proteomes" id="UP001221757"/>
    </source>
</evidence>
<dbReference type="AlphaFoldDB" id="A0AAD7CI06"/>
<accession>A0AAD7CI06</accession>
<feature type="region of interest" description="Disordered" evidence="1">
    <location>
        <begin position="1"/>
        <end position="24"/>
    </location>
</feature>